<evidence type="ECO:0000256" key="11">
    <source>
        <dbReference type="SAM" id="MobiDB-lite"/>
    </source>
</evidence>
<proteinExistence type="inferred from homology"/>
<dbReference type="EC" id="3.4.23.36" evidence="9"/>
<evidence type="ECO:0000313" key="13">
    <source>
        <dbReference type="Proteomes" id="UP000526501"/>
    </source>
</evidence>
<keyword evidence="13" id="KW-1185">Reference proteome</keyword>
<dbReference type="Pfam" id="PF01252">
    <property type="entry name" value="Peptidase_A8"/>
    <property type="match status" value="1"/>
</dbReference>
<feature type="active site" evidence="9">
    <location>
        <position position="124"/>
    </location>
</feature>
<evidence type="ECO:0000256" key="8">
    <source>
        <dbReference type="ARBA" id="ARBA00023136"/>
    </source>
</evidence>
<keyword evidence="8 9" id="KW-0472">Membrane</keyword>
<organism evidence="12 13">
    <name type="scientific">Pelagicoccus albus</name>
    <dbReference type="NCBI Taxonomy" id="415222"/>
    <lineage>
        <taxon>Bacteria</taxon>
        <taxon>Pseudomonadati</taxon>
        <taxon>Verrucomicrobiota</taxon>
        <taxon>Opitutia</taxon>
        <taxon>Puniceicoccales</taxon>
        <taxon>Pelagicoccaceae</taxon>
        <taxon>Pelagicoccus</taxon>
    </lineage>
</organism>
<reference evidence="12 13" key="1">
    <citation type="submission" date="2020-07" db="EMBL/GenBank/DDBJ databases">
        <authorList>
            <person name="Feng X."/>
        </authorList>
    </citation>
    <scope>NUCLEOTIDE SEQUENCE [LARGE SCALE GENOMIC DNA]</scope>
    <source>
        <strain evidence="12 13">JCM23202</strain>
    </source>
</reference>
<comment type="caution">
    <text evidence="9">Lacks conserved residue(s) required for the propagation of feature annotation.</text>
</comment>
<comment type="subcellular location">
    <subcellularLocation>
        <location evidence="9">Cell membrane</location>
        <topology evidence="9">Multi-pass membrane protein</topology>
    </subcellularLocation>
</comment>
<keyword evidence="7 9" id="KW-1133">Transmembrane helix</keyword>
<sequence length="207" mass="23167">MSKFSKYRLLLTLAAAVLLLDQATKLWVVNTLPYEGAFFPPESIEVIPGFFNIVWVTNTGAAWSMFSGHIWPLTAVGFLALGLLFFFRKALELHLPKIQLSYGLIIGGIIGNMIDRIRIQKVIDFLDFHYGDYYFPSFNIADSGITVGVALYIIFSFRSNEKTPEEIQKENEEAVFNAAENSGDEAESSDSLEENAPSNPLKQEDKA</sequence>
<evidence type="ECO:0000256" key="10">
    <source>
        <dbReference type="RuleBase" id="RU004181"/>
    </source>
</evidence>
<dbReference type="HAMAP" id="MF_00161">
    <property type="entry name" value="LspA"/>
    <property type="match status" value="1"/>
</dbReference>
<evidence type="ECO:0000313" key="12">
    <source>
        <dbReference type="EMBL" id="MBC2606195.1"/>
    </source>
</evidence>
<evidence type="ECO:0000256" key="2">
    <source>
        <dbReference type="ARBA" id="ARBA00022475"/>
    </source>
</evidence>
<evidence type="ECO:0000256" key="6">
    <source>
        <dbReference type="ARBA" id="ARBA00022801"/>
    </source>
</evidence>
<dbReference type="UniPathway" id="UPA00665"/>
<name>A0A7X1B883_9BACT</name>
<dbReference type="RefSeq" id="WP_185660084.1">
    <property type="nucleotide sequence ID" value="NZ_CAWPOO010000008.1"/>
</dbReference>
<evidence type="ECO:0000256" key="9">
    <source>
        <dbReference type="HAMAP-Rule" id="MF_00161"/>
    </source>
</evidence>
<keyword evidence="6 9" id="KW-0378">Hydrolase</keyword>
<feature type="transmembrane region" description="Helical" evidence="9">
    <location>
        <begin position="98"/>
        <end position="114"/>
    </location>
</feature>
<keyword evidence="4 9" id="KW-0812">Transmembrane</keyword>
<accession>A0A7X1B883</accession>
<dbReference type="AlphaFoldDB" id="A0A7X1B883"/>
<keyword evidence="2 9" id="KW-1003">Cell membrane</keyword>
<protein>
    <recommendedName>
        <fullName evidence="9">Lipoprotein signal peptidase</fullName>
        <ecNumber evidence="9">3.4.23.36</ecNumber>
    </recommendedName>
    <alternativeName>
        <fullName evidence="9">Prolipoprotein signal peptidase</fullName>
    </alternativeName>
    <alternativeName>
        <fullName evidence="9">Signal peptidase II</fullName>
        <shortName evidence="9">SPase II</shortName>
    </alternativeName>
</protein>
<keyword evidence="3 9" id="KW-0645">Protease</keyword>
<dbReference type="GO" id="GO:0004190">
    <property type="term" value="F:aspartic-type endopeptidase activity"/>
    <property type="evidence" value="ECO:0007669"/>
    <property type="project" value="UniProtKB-UniRule"/>
</dbReference>
<dbReference type="NCBIfam" id="TIGR00077">
    <property type="entry name" value="lspA"/>
    <property type="match status" value="1"/>
</dbReference>
<feature type="region of interest" description="Disordered" evidence="11">
    <location>
        <begin position="176"/>
        <end position="207"/>
    </location>
</feature>
<dbReference type="EMBL" id="JACHVC010000008">
    <property type="protein sequence ID" value="MBC2606195.1"/>
    <property type="molecule type" value="Genomic_DNA"/>
</dbReference>
<comment type="similarity">
    <text evidence="1 9 10">Belongs to the peptidase A8 family.</text>
</comment>
<evidence type="ECO:0000256" key="4">
    <source>
        <dbReference type="ARBA" id="ARBA00022692"/>
    </source>
</evidence>
<evidence type="ECO:0000256" key="5">
    <source>
        <dbReference type="ARBA" id="ARBA00022750"/>
    </source>
</evidence>
<gene>
    <name evidence="9 12" type="primary">lspA</name>
    <name evidence="12" type="ORF">H5P27_09060</name>
</gene>
<evidence type="ECO:0000256" key="3">
    <source>
        <dbReference type="ARBA" id="ARBA00022670"/>
    </source>
</evidence>
<feature type="active site" evidence="9">
    <location>
        <position position="142"/>
    </location>
</feature>
<feature type="transmembrane region" description="Helical" evidence="9">
    <location>
        <begin position="134"/>
        <end position="155"/>
    </location>
</feature>
<feature type="transmembrane region" description="Helical" evidence="9">
    <location>
        <begin position="69"/>
        <end position="86"/>
    </location>
</feature>
<keyword evidence="5 9" id="KW-0064">Aspartyl protease</keyword>
<dbReference type="InterPro" id="IPR001872">
    <property type="entry name" value="Peptidase_A8"/>
</dbReference>
<evidence type="ECO:0000256" key="7">
    <source>
        <dbReference type="ARBA" id="ARBA00022989"/>
    </source>
</evidence>
<comment type="caution">
    <text evidence="12">The sequence shown here is derived from an EMBL/GenBank/DDBJ whole genome shotgun (WGS) entry which is preliminary data.</text>
</comment>
<comment type="function">
    <text evidence="9">This protein specifically catalyzes the removal of signal peptides from prolipoproteins.</text>
</comment>
<comment type="catalytic activity">
    <reaction evidence="9">
        <text>Release of signal peptides from bacterial membrane prolipoproteins. Hydrolyzes -Xaa-Yaa-Zaa-|-(S,diacylglyceryl)Cys-, in which Xaa is hydrophobic (preferably Leu), and Yaa (Ala or Ser) and Zaa (Gly or Ala) have small, neutral side chains.</text>
        <dbReference type="EC" id="3.4.23.36"/>
    </reaction>
</comment>
<comment type="pathway">
    <text evidence="9">Protein modification; lipoprotein biosynthesis (signal peptide cleavage).</text>
</comment>
<dbReference type="PRINTS" id="PR00781">
    <property type="entry name" value="LIPOSIGPTASE"/>
</dbReference>
<evidence type="ECO:0000256" key="1">
    <source>
        <dbReference type="ARBA" id="ARBA00006139"/>
    </source>
</evidence>
<dbReference type="Proteomes" id="UP000526501">
    <property type="component" value="Unassembled WGS sequence"/>
</dbReference>
<dbReference type="PANTHER" id="PTHR33695:SF1">
    <property type="entry name" value="LIPOPROTEIN SIGNAL PEPTIDASE"/>
    <property type="match status" value="1"/>
</dbReference>
<feature type="compositionally biased region" description="Acidic residues" evidence="11">
    <location>
        <begin position="182"/>
        <end position="193"/>
    </location>
</feature>
<dbReference type="GO" id="GO:0005886">
    <property type="term" value="C:plasma membrane"/>
    <property type="evidence" value="ECO:0007669"/>
    <property type="project" value="UniProtKB-SubCell"/>
</dbReference>
<dbReference type="GO" id="GO:0006508">
    <property type="term" value="P:proteolysis"/>
    <property type="evidence" value="ECO:0007669"/>
    <property type="project" value="UniProtKB-KW"/>
</dbReference>
<dbReference type="PANTHER" id="PTHR33695">
    <property type="entry name" value="LIPOPROTEIN SIGNAL PEPTIDASE"/>
    <property type="match status" value="1"/>
</dbReference>